<dbReference type="PANTHER" id="PTHR33048:SF131">
    <property type="entry name" value="INTEGRAL MEMBRANE PROTEIN"/>
    <property type="match status" value="1"/>
</dbReference>
<evidence type="ECO:0000256" key="6">
    <source>
        <dbReference type="SAM" id="MobiDB-lite"/>
    </source>
</evidence>
<evidence type="ECO:0000256" key="7">
    <source>
        <dbReference type="SAM" id="Phobius"/>
    </source>
</evidence>
<evidence type="ECO:0000259" key="8">
    <source>
        <dbReference type="Pfam" id="PF20684"/>
    </source>
</evidence>
<feature type="compositionally biased region" description="Polar residues" evidence="6">
    <location>
        <begin position="299"/>
        <end position="309"/>
    </location>
</feature>
<keyword evidence="4 7" id="KW-0472">Membrane</keyword>
<comment type="subcellular location">
    <subcellularLocation>
        <location evidence="1">Membrane</location>
        <topology evidence="1">Multi-pass membrane protein</topology>
    </subcellularLocation>
</comment>
<protein>
    <recommendedName>
        <fullName evidence="8">Rhodopsin domain-containing protein</fullName>
    </recommendedName>
</protein>
<dbReference type="GeneID" id="54281142"/>
<gene>
    <name evidence="9" type="ORF">BU24DRAFT_352711</name>
</gene>
<evidence type="ECO:0000256" key="1">
    <source>
        <dbReference type="ARBA" id="ARBA00004141"/>
    </source>
</evidence>
<evidence type="ECO:0000256" key="5">
    <source>
        <dbReference type="ARBA" id="ARBA00038359"/>
    </source>
</evidence>
<evidence type="ECO:0000313" key="10">
    <source>
        <dbReference type="Proteomes" id="UP000799778"/>
    </source>
</evidence>
<evidence type="ECO:0000256" key="3">
    <source>
        <dbReference type="ARBA" id="ARBA00022989"/>
    </source>
</evidence>
<dbReference type="InterPro" id="IPR049326">
    <property type="entry name" value="Rhodopsin_dom_fungi"/>
</dbReference>
<dbReference type="RefSeq" id="XP_033380294.1">
    <property type="nucleotide sequence ID" value="XM_033523745.1"/>
</dbReference>
<dbReference type="OrthoDB" id="5278984at2759"/>
<accession>A0A6A5XFD3</accession>
<dbReference type="EMBL" id="ML978073">
    <property type="protein sequence ID" value="KAF2011955.1"/>
    <property type="molecule type" value="Genomic_DNA"/>
</dbReference>
<comment type="similarity">
    <text evidence="5">Belongs to the SAT4 family.</text>
</comment>
<feature type="transmembrane region" description="Helical" evidence="7">
    <location>
        <begin position="61"/>
        <end position="84"/>
    </location>
</feature>
<dbReference type="PANTHER" id="PTHR33048">
    <property type="entry name" value="PTH11-LIKE INTEGRAL MEMBRANE PROTEIN (AFU_ORTHOLOGUE AFUA_5G11245)"/>
    <property type="match status" value="1"/>
</dbReference>
<keyword evidence="10" id="KW-1185">Reference proteome</keyword>
<dbReference type="GO" id="GO:0016020">
    <property type="term" value="C:membrane"/>
    <property type="evidence" value="ECO:0007669"/>
    <property type="project" value="UniProtKB-SubCell"/>
</dbReference>
<keyword evidence="2 7" id="KW-0812">Transmembrane</keyword>
<evidence type="ECO:0000313" key="9">
    <source>
        <dbReference type="EMBL" id="KAF2011955.1"/>
    </source>
</evidence>
<sequence>MPEVMFGGIVVDTSQFDFNDRSSNVGAVLTANATLIALVGAFVTARIAVRVLMVRKMFLDDFLIIIASAFTIALAAVSTGRGLGTHIFLLPPQHIFDLVKSCIQLLYVCQVLYACAIASTKIAIIASYLRFVQDRKFRISMHVTAGLIIGLWLTGIFVTIFQCRPVSGAWDFTEPRRRCIDFVNYLYVSSSISVVTDIILCAMPCPYLWKLNMPLKQRIILCVLFGGGAGACIAGILRISKLHTLRSMDVTYQCVTCLNLSIIECSLGIICVSIPPLRPLAVKLFPAILRTDRSASSRSPLQSLNYQRRNNNNNNNKQRSGTRLDNITIEEDFTLEESTISVSERKETTSLSQKV</sequence>
<feature type="region of interest" description="Disordered" evidence="6">
    <location>
        <begin position="299"/>
        <end position="323"/>
    </location>
</feature>
<proteinExistence type="inferred from homology"/>
<feature type="transmembrane region" description="Helical" evidence="7">
    <location>
        <begin position="219"/>
        <end position="238"/>
    </location>
</feature>
<feature type="transmembrane region" description="Helical" evidence="7">
    <location>
        <begin position="104"/>
        <end position="129"/>
    </location>
</feature>
<feature type="transmembrane region" description="Helical" evidence="7">
    <location>
        <begin position="25"/>
        <end position="49"/>
    </location>
</feature>
<dbReference type="Proteomes" id="UP000799778">
    <property type="component" value="Unassembled WGS sequence"/>
</dbReference>
<dbReference type="AlphaFoldDB" id="A0A6A5XFD3"/>
<keyword evidence="3 7" id="KW-1133">Transmembrane helix</keyword>
<reference evidence="9" key="1">
    <citation type="journal article" date="2020" name="Stud. Mycol.">
        <title>101 Dothideomycetes genomes: a test case for predicting lifestyles and emergence of pathogens.</title>
        <authorList>
            <person name="Haridas S."/>
            <person name="Albert R."/>
            <person name="Binder M."/>
            <person name="Bloem J."/>
            <person name="Labutti K."/>
            <person name="Salamov A."/>
            <person name="Andreopoulos B."/>
            <person name="Baker S."/>
            <person name="Barry K."/>
            <person name="Bills G."/>
            <person name="Bluhm B."/>
            <person name="Cannon C."/>
            <person name="Castanera R."/>
            <person name="Culley D."/>
            <person name="Daum C."/>
            <person name="Ezra D."/>
            <person name="Gonzalez J."/>
            <person name="Henrissat B."/>
            <person name="Kuo A."/>
            <person name="Liang C."/>
            <person name="Lipzen A."/>
            <person name="Lutzoni F."/>
            <person name="Magnuson J."/>
            <person name="Mondo S."/>
            <person name="Nolan M."/>
            <person name="Ohm R."/>
            <person name="Pangilinan J."/>
            <person name="Park H.-J."/>
            <person name="Ramirez L."/>
            <person name="Alfaro M."/>
            <person name="Sun H."/>
            <person name="Tritt A."/>
            <person name="Yoshinaga Y."/>
            <person name="Zwiers L.-H."/>
            <person name="Turgeon B."/>
            <person name="Goodwin S."/>
            <person name="Spatafora J."/>
            <person name="Crous P."/>
            <person name="Grigoriev I."/>
        </authorList>
    </citation>
    <scope>NUCLEOTIDE SEQUENCE</scope>
    <source>
        <strain evidence="9">CBS 175.79</strain>
    </source>
</reference>
<feature type="transmembrane region" description="Helical" evidence="7">
    <location>
        <begin position="141"/>
        <end position="162"/>
    </location>
</feature>
<evidence type="ECO:0000256" key="2">
    <source>
        <dbReference type="ARBA" id="ARBA00022692"/>
    </source>
</evidence>
<evidence type="ECO:0000256" key="4">
    <source>
        <dbReference type="ARBA" id="ARBA00023136"/>
    </source>
</evidence>
<dbReference type="InterPro" id="IPR052337">
    <property type="entry name" value="SAT4-like"/>
</dbReference>
<name>A0A6A5XFD3_9PLEO</name>
<organism evidence="9 10">
    <name type="scientific">Aaosphaeria arxii CBS 175.79</name>
    <dbReference type="NCBI Taxonomy" id="1450172"/>
    <lineage>
        <taxon>Eukaryota</taxon>
        <taxon>Fungi</taxon>
        <taxon>Dikarya</taxon>
        <taxon>Ascomycota</taxon>
        <taxon>Pezizomycotina</taxon>
        <taxon>Dothideomycetes</taxon>
        <taxon>Pleosporomycetidae</taxon>
        <taxon>Pleosporales</taxon>
        <taxon>Pleosporales incertae sedis</taxon>
        <taxon>Aaosphaeria</taxon>
    </lineage>
</organism>
<dbReference type="Pfam" id="PF20684">
    <property type="entry name" value="Fung_rhodopsin"/>
    <property type="match status" value="1"/>
</dbReference>
<feature type="domain" description="Rhodopsin" evidence="8">
    <location>
        <begin position="45"/>
        <end position="282"/>
    </location>
</feature>